<dbReference type="EMBL" id="QEYD01000011">
    <property type="protein sequence ID" value="PWE27382.1"/>
    <property type="molecule type" value="Genomic_DNA"/>
</dbReference>
<accession>A0A2U2C698</accession>
<dbReference type="AlphaFoldDB" id="A0A2U2C698"/>
<gene>
    <name evidence="6" type="ORF">C4N9_17140</name>
</gene>
<proteinExistence type="predicted"/>
<protein>
    <submittedName>
        <fullName evidence="6">Deoxyribodipyrimidine photolyase</fullName>
    </submittedName>
</protein>
<dbReference type="OrthoDB" id="9772484at2"/>
<dbReference type="GO" id="GO:0071949">
    <property type="term" value="F:FAD binding"/>
    <property type="evidence" value="ECO:0007669"/>
    <property type="project" value="TreeGrafter"/>
</dbReference>
<dbReference type="SUPFAM" id="SSF52425">
    <property type="entry name" value="Cryptochrome/photolyase, N-terminal domain"/>
    <property type="match status" value="1"/>
</dbReference>
<dbReference type="InterPro" id="IPR006050">
    <property type="entry name" value="DNA_photolyase_N"/>
</dbReference>
<dbReference type="Gene3D" id="3.40.50.620">
    <property type="entry name" value="HUPs"/>
    <property type="match status" value="1"/>
</dbReference>
<evidence type="ECO:0000313" key="7">
    <source>
        <dbReference type="Proteomes" id="UP000244940"/>
    </source>
</evidence>
<evidence type="ECO:0000259" key="5">
    <source>
        <dbReference type="PROSITE" id="PS51645"/>
    </source>
</evidence>
<dbReference type="InterPro" id="IPR036134">
    <property type="entry name" value="Crypto/Photolyase_FAD-like_sf"/>
</dbReference>
<keyword evidence="2 4" id="KW-0285">Flavoprotein</keyword>
<keyword evidence="3 4" id="KW-0274">FAD</keyword>
<dbReference type="Gene3D" id="1.25.40.80">
    <property type="match status" value="1"/>
</dbReference>
<dbReference type="InterPro" id="IPR005101">
    <property type="entry name" value="Cryptochr/Photolyase_FAD-bd"/>
</dbReference>
<dbReference type="GO" id="GO:0003677">
    <property type="term" value="F:DNA binding"/>
    <property type="evidence" value="ECO:0007669"/>
    <property type="project" value="TreeGrafter"/>
</dbReference>
<dbReference type="PROSITE" id="PS51645">
    <property type="entry name" value="PHR_CRY_ALPHA_BETA"/>
    <property type="match status" value="1"/>
</dbReference>
<organism evidence="6 7">
    <name type="scientific">Pararhodobacter marinus</name>
    <dbReference type="NCBI Taxonomy" id="2184063"/>
    <lineage>
        <taxon>Bacteria</taxon>
        <taxon>Pseudomonadati</taxon>
        <taxon>Pseudomonadota</taxon>
        <taxon>Alphaproteobacteria</taxon>
        <taxon>Rhodobacterales</taxon>
        <taxon>Paracoccaceae</taxon>
        <taxon>Pararhodobacter</taxon>
    </lineage>
</organism>
<sequence length="448" mass="47832">MLSLVWFRRDLRVHDHPALSRAAAEGPVLPVYVVDPVLLAPDETSERHIAFLGESLRGLNEDLAVLGQPLVLRVGDSLEVLARLVAKHRVTRIVTHAETGSRAARALVAQVGDWARGRGLDWLVLPETGAQPCTAPALQPVTEGTGVLPGARALGFTASPCPFRQPGGREAGLQMLETYLAVRGQGLPPARATAPEAERSGARLSPYLAFGVLSAGEIRAAIARLRDTPGAAPERLSAARLLTAQLKRRDTARTAPLAEPEGAPATGAWARGETGLPFLDAAMRALIASGWLDHRSRGLLAAAGMQLHGLGAAGVGRHLARLSTDHDPAILWREMARAGQGPILDPVATGRKLDPTGAFIRRWLPELKPVPDAHLHTPWFWPEARRALAGRYPEPVLDPACAAREARALRARMAPGRGRTGSRAMPCDDPLIEGGFRAARGPQMTLDL</sequence>
<dbReference type="InterPro" id="IPR002081">
    <property type="entry name" value="Cryptochrome/DNA_photolyase_1"/>
</dbReference>
<dbReference type="GO" id="GO:0009416">
    <property type="term" value="P:response to light stimulus"/>
    <property type="evidence" value="ECO:0007669"/>
    <property type="project" value="TreeGrafter"/>
</dbReference>
<dbReference type="Proteomes" id="UP000244940">
    <property type="component" value="Unassembled WGS sequence"/>
</dbReference>
<dbReference type="PANTHER" id="PTHR11455">
    <property type="entry name" value="CRYPTOCHROME"/>
    <property type="match status" value="1"/>
</dbReference>
<comment type="cofactor">
    <cofactor evidence="4">
        <name>FAD</name>
        <dbReference type="ChEBI" id="CHEBI:57692"/>
    </cofactor>
    <text evidence="4">Binds 1 FAD per subunit.</text>
</comment>
<evidence type="ECO:0000256" key="1">
    <source>
        <dbReference type="ARBA" id="ARBA00001932"/>
    </source>
</evidence>
<reference evidence="6 7" key="1">
    <citation type="submission" date="2018-05" db="EMBL/GenBank/DDBJ databases">
        <title>Pararhodobacter marina sp. nov., isolated from deep-sea water of the Indian Ocean.</title>
        <authorList>
            <person name="Lai Q.Sr."/>
            <person name="Liu X."/>
            <person name="Shao Z."/>
        </authorList>
    </citation>
    <scope>NUCLEOTIDE SEQUENCE [LARGE SCALE GENOMIC DNA]</scope>
    <source>
        <strain evidence="6 7">CIC4N-9</strain>
    </source>
</reference>
<evidence type="ECO:0000256" key="2">
    <source>
        <dbReference type="ARBA" id="ARBA00022630"/>
    </source>
</evidence>
<dbReference type="Gene3D" id="1.10.579.10">
    <property type="entry name" value="DNA Cyclobutane Dipyrimidine Photolyase, subunit A, domain 3"/>
    <property type="match status" value="1"/>
</dbReference>
<dbReference type="Pfam" id="PF00875">
    <property type="entry name" value="DNA_photolyase"/>
    <property type="match status" value="1"/>
</dbReference>
<dbReference type="GO" id="GO:0003904">
    <property type="term" value="F:deoxyribodipyrimidine photo-lyase activity"/>
    <property type="evidence" value="ECO:0007669"/>
    <property type="project" value="TreeGrafter"/>
</dbReference>
<name>A0A2U2C698_9RHOB</name>
<dbReference type="InterPro" id="IPR036155">
    <property type="entry name" value="Crypto/Photolyase_N_sf"/>
</dbReference>
<dbReference type="GeneID" id="94366619"/>
<comment type="caution">
    <text evidence="6">The sequence shown here is derived from an EMBL/GenBank/DDBJ whole genome shotgun (WGS) entry which is preliminary data.</text>
</comment>
<feature type="binding site" evidence="4">
    <location>
        <begin position="325"/>
        <end position="327"/>
    </location>
    <ligand>
        <name>FAD</name>
        <dbReference type="ChEBI" id="CHEBI:57692"/>
    </ligand>
</feature>
<keyword evidence="7" id="KW-1185">Reference proteome</keyword>
<evidence type="ECO:0000313" key="6">
    <source>
        <dbReference type="EMBL" id="PWE27382.1"/>
    </source>
</evidence>
<dbReference type="PANTHER" id="PTHR11455:SF9">
    <property type="entry name" value="CRYPTOCHROME CIRCADIAN CLOCK 5 ISOFORM X1"/>
    <property type="match status" value="1"/>
</dbReference>
<keyword evidence="6" id="KW-0456">Lyase</keyword>
<dbReference type="Pfam" id="PF03441">
    <property type="entry name" value="FAD_binding_7"/>
    <property type="match status" value="1"/>
</dbReference>
<evidence type="ECO:0000256" key="4">
    <source>
        <dbReference type="PIRSR" id="PIRSR602081-1"/>
    </source>
</evidence>
<comment type="cofactor">
    <cofactor evidence="1">
        <name>(6R)-5,10-methylene-5,6,7,8-tetrahydrofolate</name>
        <dbReference type="ChEBI" id="CHEBI:15636"/>
    </cofactor>
</comment>
<dbReference type="SUPFAM" id="SSF48173">
    <property type="entry name" value="Cryptochrome/photolyase FAD-binding domain"/>
    <property type="match status" value="1"/>
</dbReference>
<feature type="domain" description="Photolyase/cryptochrome alpha/beta" evidence="5">
    <location>
        <begin position="1"/>
        <end position="130"/>
    </location>
</feature>
<dbReference type="InterPro" id="IPR014729">
    <property type="entry name" value="Rossmann-like_a/b/a_fold"/>
</dbReference>
<dbReference type="RefSeq" id="WP_109534572.1">
    <property type="nucleotide sequence ID" value="NZ_QEYD01000011.1"/>
</dbReference>
<evidence type="ECO:0000256" key="3">
    <source>
        <dbReference type="ARBA" id="ARBA00022827"/>
    </source>
</evidence>